<dbReference type="Pfam" id="PF06394">
    <property type="entry name" value="Pepsin-I3"/>
    <property type="match status" value="1"/>
</dbReference>
<accession>A0A183ED38</accession>
<proteinExistence type="predicted"/>
<keyword evidence="4" id="KW-1185">Reference proteome</keyword>
<name>A0A183ED38_9BILA</name>
<evidence type="ECO:0000313" key="4">
    <source>
        <dbReference type="Proteomes" id="UP000271098"/>
    </source>
</evidence>
<protein>
    <submittedName>
        <fullName evidence="5">Pepsin-I3 domain-containing protein</fullName>
    </submittedName>
</protein>
<keyword evidence="1" id="KW-0732">Signal</keyword>
<dbReference type="WBParaSite" id="GPUH_0001890401-mRNA-1">
    <property type="protein sequence ID" value="GPUH_0001890401-mRNA-1"/>
    <property type="gene ID" value="GPUH_0001890401"/>
</dbReference>
<dbReference type="Proteomes" id="UP000271098">
    <property type="component" value="Unassembled WGS sequence"/>
</dbReference>
<dbReference type="InterPro" id="IPR010480">
    <property type="entry name" value="Pepsin-I3"/>
</dbReference>
<dbReference type="InterPro" id="IPR038412">
    <property type="entry name" value="Pepsin-I3_sf"/>
</dbReference>
<feature type="chain" id="PRO_5043139123" evidence="1">
    <location>
        <begin position="18"/>
        <end position="197"/>
    </location>
</feature>
<sequence length="197" mass="22474">MAWIISHLLLFLNIVVANVLLAQNINSFQNSNVGISCIDGVCFSNTGKGFYYGNNNADNCNVIMADYRVKVDQWRINLHESIFRNNKIYKNGQYLRDMNANDFAKMADYRVKVDQWRINLHESIFRNFPWSDTNPERVNFPWNPFGAGSPYAGLQQAINQNAAKRVAAALAAVRGPRQVRQRRAYLPFPQVPNLCAS</sequence>
<reference evidence="5" key="1">
    <citation type="submission" date="2016-06" db="UniProtKB">
        <authorList>
            <consortium name="WormBaseParasite"/>
        </authorList>
    </citation>
    <scope>IDENTIFICATION</scope>
</reference>
<gene>
    <name evidence="3" type="ORF">GPUH_LOCUS18880</name>
</gene>
<evidence type="ECO:0000313" key="3">
    <source>
        <dbReference type="EMBL" id="VDN32637.1"/>
    </source>
</evidence>
<dbReference type="EMBL" id="UYRT01087515">
    <property type="protein sequence ID" value="VDN32637.1"/>
    <property type="molecule type" value="Genomic_DNA"/>
</dbReference>
<dbReference type="Gene3D" id="3.30.1120.50">
    <property type="entry name" value="Pepsin inhibitor-3"/>
    <property type="match status" value="1"/>
</dbReference>
<reference evidence="3 4" key="2">
    <citation type="submission" date="2018-11" db="EMBL/GenBank/DDBJ databases">
        <authorList>
            <consortium name="Pathogen Informatics"/>
        </authorList>
    </citation>
    <scope>NUCLEOTIDE SEQUENCE [LARGE SCALE GENOMIC DNA]</scope>
</reference>
<organism evidence="5">
    <name type="scientific">Gongylonema pulchrum</name>
    <dbReference type="NCBI Taxonomy" id="637853"/>
    <lineage>
        <taxon>Eukaryota</taxon>
        <taxon>Metazoa</taxon>
        <taxon>Ecdysozoa</taxon>
        <taxon>Nematoda</taxon>
        <taxon>Chromadorea</taxon>
        <taxon>Rhabditida</taxon>
        <taxon>Spirurina</taxon>
        <taxon>Spiruromorpha</taxon>
        <taxon>Spiruroidea</taxon>
        <taxon>Gongylonematidae</taxon>
        <taxon>Gongylonema</taxon>
    </lineage>
</organism>
<feature type="domain" description="Pepsin inhibitor-3-like repeated" evidence="2">
    <location>
        <begin position="84"/>
        <end position="124"/>
    </location>
</feature>
<feature type="signal peptide" evidence="1">
    <location>
        <begin position="1"/>
        <end position="17"/>
    </location>
</feature>
<dbReference type="AlphaFoldDB" id="A0A183ED38"/>
<evidence type="ECO:0000313" key="5">
    <source>
        <dbReference type="WBParaSite" id="GPUH_0001890401-mRNA-1"/>
    </source>
</evidence>
<evidence type="ECO:0000259" key="2">
    <source>
        <dbReference type="Pfam" id="PF06394"/>
    </source>
</evidence>
<evidence type="ECO:0000256" key="1">
    <source>
        <dbReference type="SAM" id="SignalP"/>
    </source>
</evidence>